<sequence>MVAASPSPLTSNASSSTSAPSPFSLRPAPTALPSVPQILRARCPRAPQYLFDRRIQRAYAGPPTL</sequence>
<comment type="caution">
    <text evidence="2">The sequence shown here is derived from an EMBL/GenBank/DDBJ whole genome shotgun (WGS) entry which is preliminary data.</text>
</comment>
<proteinExistence type="predicted"/>
<organism evidence="2 3">
    <name type="scientific">Mycobacterium ulcerans str. Harvey</name>
    <dbReference type="NCBI Taxonomy" id="1299332"/>
    <lineage>
        <taxon>Bacteria</taxon>
        <taxon>Bacillati</taxon>
        <taxon>Actinomycetota</taxon>
        <taxon>Actinomycetes</taxon>
        <taxon>Mycobacteriales</taxon>
        <taxon>Mycobacteriaceae</taxon>
        <taxon>Mycobacterium</taxon>
        <taxon>Mycobacterium ulcerans group</taxon>
    </lineage>
</organism>
<evidence type="ECO:0000313" key="2">
    <source>
        <dbReference type="EMBL" id="EUA94205.1"/>
    </source>
</evidence>
<evidence type="ECO:0000256" key="1">
    <source>
        <dbReference type="SAM" id="MobiDB-lite"/>
    </source>
</evidence>
<gene>
    <name evidence="2" type="ORF">I551_8534</name>
</gene>
<evidence type="ECO:0000313" key="3">
    <source>
        <dbReference type="Proteomes" id="UP000020681"/>
    </source>
</evidence>
<name>A0ABN0RAY6_MYCUL</name>
<accession>A0ABN0RAY6</accession>
<protein>
    <submittedName>
        <fullName evidence="2">Uncharacterized protein</fullName>
    </submittedName>
</protein>
<reference evidence="2 3" key="1">
    <citation type="submission" date="2014-01" db="EMBL/GenBank/DDBJ databases">
        <authorList>
            <person name="Dobos K."/>
            <person name="Lenaerts A."/>
            <person name="Ordway D."/>
            <person name="DeGroote M.A."/>
            <person name="Parker T."/>
            <person name="Sizemore C."/>
            <person name="Tallon L.J."/>
            <person name="Sadzewicz L.K."/>
            <person name="Sengamalay N."/>
            <person name="Fraser C.M."/>
            <person name="Hine E."/>
            <person name="Shefchek K.A."/>
            <person name="Das S.P."/>
            <person name="Tettelin H."/>
        </authorList>
    </citation>
    <scope>NUCLEOTIDE SEQUENCE [LARGE SCALE GENOMIC DNA]</scope>
    <source>
        <strain evidence="2 3">Harvey</strain>
    </source>
</reference>
<keyword evidence="3" id="KW-1185">Reference proteome</keyword>
<feature type="compositionally biased region" description="Low complexity" evidence="1">
    <location>
        <begin position="1"/>
        <end position="25"/>
    </location>
</feature>
<dbReference type="Proteomes" id="UP000020681">
    <property type="component" value="Unassembled WGS sequence"/>
</dbReference>
<feature type="region of interest" description="Disordered" evidence="1">
    <location>
        <begin position="1"/>
        <end position="30"/>
    </location>
</feature>
<dbReference type="EMBL" id="JAOL01000010">
    <property type="protein sequence ID" value="EUA94205.1"/>
    <property type="molecule type" value="Genomic_DNA"/>
</dbReference>